<dbReference type="RefSeq" id="WP_075512008.1">
    <property type="nucleotide sequence ID" value="NZ_CP089224.1"/>
</dbReference>
<name>A0A163Y840_9MYCO</name>
<reference evidence="4" key="1">
    <citation type="submission" date="2016-04" db="EMBL/GenBank/DDBJ databases">
        <authorList>
            <person name="Strapagiel D."/>
            <person name="Borowka P."/>
            <person name="Marciniak B."/>
            <person name="Bakula Z."/>
            <person name="Van Ingen J."/>
            <person name="Safianowska A."/>
            <person name="Dziadek J."/>
            <person name="Jagielski T."/>
        </authorList>
    </citation>
    <scope>NUCLEOTIDE SEQUENCE [LARGE SCALE GENOMIC DNA]</scope>
    <source>
        <strain evidence="4">1010001458</strain>
    </source>
</reference>
<feature type="transmembrane region" description="Helical" evidence="1">
    <location>
        <begin position="21"/>
        <end position="43"/>
    </location>
</feature>
<evidence type="ECO:0000259" key="2">
    <source>
        <dbReference type="Pfam" id="PF10756"/>
    </source>
</evidence>
<dbReference type="AlphaFoldDB" id="A0A163Y840"/>
<keyword evidence="1" id="KW-0812">Transmembrane</keyword>
<feature type="domain" description="Low molecular weight protein antigen 6 PH" evidence="2">
    <location>
        <begin position="62"/>
        <end position="132"/>
    </location>
</feature>
<evidence type="ECO:0000256" key="1">
    <source>
        <dbReference type="SAM" id="Phobius"/>
    </source>
</evidence>
<protein>
    <recommendedName>
        <fullName evidence="2">Low molecular weight protein antigen 6 PH domain-containing protein</fullName>
    </recommendedName>
</protein>
<organism evidence="3 4">
    <name type="scientific">Mycobacterium ostraviense</name>
    <dbReference type="NCBI Taxonomy" id="2738409"/>
    <lineage>
        <taxon>Bacteria</taxon>
        <taxon>Bacillati</taxon>
        <taxon>Actinomycetota</taxon>
        <taxon>Actinomycetes</taxon>
        <taxon>Mycobacteriales</taxon>
        <taxon>Mycobacteriaceae</taxon>
        <taxon>Mycobacterium</taxon>
    </lineage>
</organism>
<comment type="caution">
    <text evidence="3">The sequence shown here is derived from an EMBL/GenBank/DDBJ whole genome shotgun (WGS) entry which is preliminary data.</text>
</comment>
<keyword evidence="1" id="KW-1133">Transmembrane helix</keyword>
<feature type="transmembrane region" description="Helical" evidence="1">
    <location>
        <begin position="49"/>
        <end position="67"/>
    </location>
</feature>
<dbReference type="EMBL" id="LWCI01000131">
    <property type="protein sequence ID" value="KZS60173.1"/>
    <property type="molecule type" value="Genomic_DNA"/>
</dbReference>
<dbReference type="InterPro" id="IPR019692">
    <property type="entry name" value="CFP-6_PH"/>
</dbReference>
<evidence type="ECO:0000313" key="3">
    <source>
        <dbReference type="EMBL" id="KZS60173.1"/>
    </source>
</evidence>
<dbReference type="Pfam" id="PF10756">
    <property type="entry name" value="bPH_6"/>
    <property type="match status" value="1"/>
</dbReference>
<sequence>MARARWNDTRVVTGSPVVIKVSPIAHLAVGFATLGLLIPVLAWPPSAPLLLIPVLLSALIVRLRTVADDDGVTVRTLLGSRTVRWDDIDGLRFHRGSWARARLKDGTELRLPAVTFSTLPQLTEASSGRVPNPYR</sequence>
<gene>
    <name evidence="3" type="ORF">A4G28_21530</name>
</gene>
<dbReference type="Proteomes" id="UP000077342">
    <property type="component" value="Unassembled WGS sequence"/>
</dbReference>
<proteinExistence type="predicted"/>
<keyword evidence="4" id="KW-1185">Reference proteome</keyword>
<evidence type="ECO:0000313" key="4">
    <source>
        <dbReference type="Proteomes" id="UP000077342"/>
    </source>
</evidence>
<accession>A0A163Y840</accession>
<keyword evidence="1" id="KW-0472">Membrane</keyword>